<dbReference type="InterPro" id="IPR036397">
    <property type="entry name" value="RNaseH_sf"/>
</dbReference>
<evidence type="ECO:0000313" key="2">
    <source>
        <dbReference type="Proteomes" id="UP000299102"/>
    </source>
</evidence>
<dbReference type="OrthoDB" id="10039611at2759"/>
<reference evidence="1 2" key="1">
    <citation type="journal article" date="2019" name="Commun. Biol.">
        <title>The bagworm genome reveals a unique fibroin gene that provides high tensile strength.</title>
        <authorList>
            <person name="Kono N."/>
            <person name="Nakamura H."/>
            <person name="Ohtoshi R."/>
            <person name="Tomita M."/>
            <person name="Numata K."/>
            <person name="Arakawa K."/>
        </authorList>
    </citation>
    <scope>NUCLEOTIDE SEQUENCE [LARGE SCALE GENOMIC DNA]</scope>
</reference>
<evidence type="ECO:0000313" key="1">
    <source>
        <dbReference type="EMBL" id="GBP70621.1"/>
    </source>
</evidence>
<dbReference type="Proteomes" id="UP000299102">
    <property type="component" value="Unassembled WGS sequence"/>
</dbReference>
<dbReference type="GO" id="GO:0003676">
    <property type="term" value="F:nucleic acid binding"/>
    <property type="evidence" value="ECO:0007669"/>
    <property type="project" value="InterPro"/>
</dbReference>
<organism evidence="1 2">
    <name type="scientific">Eumeta variegata</name>
    <name type="common">Bagworm moth</name>
    <name type="synonym">Eumeta japonica</name>
    <dbReference type="NCBI Taxonomy" id="151549"/>
    <lineage>
        <taxon>Eukaryota</taxon>
        <taxon>Metazoa</taxon>
        <taxon>Ecdysozoa</taxon>
        <taxon>Arthropoda</taxon>
        <taxon>Hexapoda</taxon>
        <taxon>Insecta</taxon>
        <taxon>Pterygota</taxon>
        <taxon>Neoptera</taxon>
        <taxon>Endopterygota</taxon>
        <taxon>Lepidoptera</taxon>
        <taxon>Glossata</taxon>
        <taxon>Ditrysia</taxon>
        <taxon>Tineoidea</taxon>
        <taxon>Psychidae</taxon>
        <taxon>Oiketicinae</taxon>
        <taxon>Eumeta</taxon>
    </lineage>
</organism>
<proteinExistence type="predicted"/>
<gene>
    <name evidence="1" type="ORF">EVAR_98201_1</name>
</gene>
<dbReference type="Gene3D" id="3.30.420.10">
    <property type="entry name" value="Ribonuclease H-like superfamily/Ribonuclease H"/>
    <property type="match status" value="1"/>
</dbReference>
<protein>
    <recommendedName>
        <fullName evidence="3">Tc1-like transposase DDE domain-containing protein</fullName>
    </recommendedName>
</protein>
<accession>A0A4C1Y351</accession>
<keyword evidence="2" id="KW-1185">Reference proteome</keyword>
<dbReference type="AlphaFoldDB" id="A0A4C1Y351"/>
<evidence type="ECO:0008006" key="3">
    <source>
        <dbReference type="Google" id="ProtNLM"/>
    </source>
</evidence>
<sequence>MAKKKVVEVLRLPPYHCELNPIELVWADIKGHVARNNTIFKIADVKKLLSEGLTQIMPENATQLAVTRHETVHQHTDFYTFVLLVYTGCVKLLTLLERKNRKGQSESECVALERMRVVYLLQASASVSNE</sequence>
<dbReference type="EMBL" id="BGZK01001081">
    <property type="protein sequence ID" value="GBP70621.1"/>
    <property type="molecule type" value="Genomic_DNA"/>
</dbReference>
<comment type="caution">
    <text evidence="1">The sequence shown here is derived from an EMBL/GenBank/DDBJ whole genome shotgun (WGS) entry which is preliminary data.</text>
</comment>
<name>A0A4C1Y351_EUMVA</name>